<protein>
    <recommendedName>
        <fullName evidence="2">Mating factor alpha precursor N-terminal domain-containing protein</fullName>
    </recommendedName>
</protein>
<dbReference type="HOGENOM" id="CLU_2134154_0_0_1"/>
<keyword evidence="4" id="KW-1185">Reference proteome</keyword>
<dbReference type="EMBL" id="HE580272">
    <property type="protein sequence ID" value="CCD25546.1"/>
    <property type="molecule type" value="Genomic_DNA"/>
</dbReference>
<feature type="chain" id="PRO_5003411250" description="Mating factor alpha precursor N-terminal domain-containing protein" evidence="1">
    <location>
        <begin position="23"/>
        <end position="113"/>
    </location>
</feature>
<dbReference type="RefSeq" id="XP_003670789.1">
    <property type="nucleotide sequence ID" value="XM_003670741.1"/>
</dbReference>
<dbReference type="Proteomes" id="UP000000689">
    <property type="component" value="Chromosome 6"/>
</dbReference>
<evidence type="ECO:0000313" key="3">
    <source>
        <dbReference type="EMBL" id="CCD25546.1"/>
    </source>
</evidence>
<organism evidence="3 4">
    <name type="scientific">Naumovozyma dairenensis (strain ATCC 10597 / BCRC 20456 / CBS 421 / NBRC 0211 / NRRL Y-12639)</name>
    <name type="common">Saccharomyces dairenensis</name>
    <dbReference type="NCBI Taxonomy" id="1071378"/>
    <lineage>
        <taxon>Eukaryota</taxon>
        <taxon>Fungi</taxon>
        <taxon>Dikarya</taxon>
        <taxon>Ascomycota</taxon>
        <taxon>Saccharomycotina</taxon>
        <taxon>Saccharomycetes</taxon>
        <taxon>Saccharomycetales</taxon>
        <taxon>Saccharomycetaceae</taxon>
        <taxon>Naumovozyma</taxon>
    </lineage>
</organism>
<dbReference type="KEGG" id="ndi:NDAI_0F02280"/>
<dbReference type="InterPro" id="IPR008675">
    <property type="entry name" value="Mating_factor_alpha_N"/>
</dbReference>
<evidence type="ECO:0000256" key="1">
    <source>
        <dbReference type="SAM" id="SignalP"/>
    </source>
</evidence>
<accession>G0WCN5</accession>
<name>G0WCN5_NAUDC</name>
<dbReference type="AlphaFoldDB" id="G0WCN5"/>
<dbReference type="GO" id="GO:0005576">
    <property type="term" value="C:extracellular region"/>
    <property type="evidence" value="ECO:0007669"/>
    <property type="project" value="InterPro"/>
</dbReference>
<feature type="signal peptide" evidence="1">
    <location>
        <begin position="1"/>
        <end position="22"/>
    </location>
</feature>
<sequence>MKYSHFFNSLALLLSSISLISATQLIDDLTNSDGNIPTEAIIGYLDLGADSDVTLLPFSNNTASGLLFVNATILDQALASSEKSDNNGLSKRACHYAHWGDRCFMNTDPGDLI</sequence>
<dbReference type="Pfam" id="PF05436">
    <property type="entry name" value="MF_alpha_N"/>
    <property type="match status" value="1"/>
</dbReference>
<dbReference type="STRING" id="1071378.G0WCN5"/>
<dbReference type="GeneID" id="11496884"/>
<evidence type="ECO:0000259" key="2">
    <source>
        <dbReference type="Pfam" id="PF05436"/>
    </source>
</evidence>
<evidence type="ECO:0000313" key="4">
    <source>
        <dbReference type="Proteomes" id="UP000000689"/>
    </source>
</evidence>
<keyword evidence="1" id="KW-0732">Signal</keyword>
<dbReference type="GO" id="GO:0007618">
    <property type="term" value="P:mating"/>
    <property type="evidence" value="ECO:0007669"/>
    <property type="project" value="InterPro"/>
</dbReference>
<proteinExistence type="predicted"/>
<dbReference type="OrthoDB" id="3766782at2759"/>
<gene>
    <name evidence="3" type="primary">NDAI0F02280</name>
    <name evidence="3" type="ordered locus">NDAI_0F02280</name>
</gene>
<feature type="domain" description="Mating factor alpha precursor N-terminal" evidence="2">
    <location>
        <begin position="1"/>
        <end position="92"/>
    </location>
</feature>
<reference evidence="3 4" key="1">
    <citation type="journal article" date="2011" name="Proc. Natl. Acad. Sci. U.S.A.">
        <title>Evolutionary erosion of yeast sex chromosomes by mating-type switching accidents.</title>
        <authorList>
            <person name="Gordon J.L."/>
            <person name="Armisen D."/>
            <person name="Proux-Wera E."/>
            <person name="Oheigeartaigh S.S."/>
            <person name="Byrne K.P."/>
            <person name="Wolfe K.H."/>
        </authorList>
    </citation>
    <scope>NUCLEOTIDE SEQUENCE [LARGE SCALE GENOMIC DNA]</scope>
    <source>
        <strain evidence="4">ATCC 10597 / BCRC 20456 / CBS 421 / NBRC 0211 / NRRL Y-12639</strain>
    </source>
</reference>